<comment type="subcellular location">
    <subcellularLocation>
        <location evidence="1">Nucleus</location>
    </subcellularLocation>
</comment>
<dbReference type="AlphaFoldDB" id="A0A9W7LPL5"/>
<dbReference type="PANTHER" id="PTHR31499:SF79">
    <property type="entry name" value="HTH MYB-TYPE DOMAIN-CONTAINING PROTEIN"/>
    <property type="match status" value="1"/>
</dbReference>
<name>A0A9W7LPL5_HIBTR</name>
<evidence type="ECO:0000313" key="8">
    <source>
        <dbReference type="EMBL" id="GMI71421.1"/>
    </source>
</evidence>
<sequence length="223" mass="25329">MRRPNCAKERLRWTQELHDRFEEAVNQLGGPDRATPKGILKAMGVEGLSIYHVKSHLQKYRISKFVLETNTKCKFERRNISEILPNFGTTSAAQLNEALQLHMEAQRKQGDDKLEVRRNLKIKIEAQARYFKRISGGGEHRNRFIPMKPTKSSSPISLPLLCEESESNIKDSEAGILEDNSTSSSSIYAFASSFHPDAYDYNDISAFPWNIPVCSSPLVPNFL</sequence>
<evidence type="ECO:0000256" key="2">
    <source>
        <dbReference type="ARBA" id="ARBA00006783"/>
    </source>
</evidence>
<dbReference type="GO" id="GO:0003700">
    <property type="term" value="F:DNA-binding transcription factor activity"/>
    <property type="evidence" value="ECO:0007669"/>
    <property type="project" value="InterPro"/>
</dbReference>
<dbReference type="SUPFAM" id="SSF46689">
    <property type="entry name" value="Homeodomain-like"/>
    <property type="match status" value="1"/>
</dbReference>
<dbReference type="InterPro" id="IPR006447">
    <property type="entry name" value="Myb_dom_plants"/>
</dbReference>
<comment type="similarity">
    <text evidence="2">Belongs to the MYB-CC family.</text>
</comment>
<accession>A0A9W7LPL5</accession>
<reference evidence="8" key="1">
    <citation type="submission" date="2023-05" db="EMBL/GenBank/DDBJ databases">
        <title>Genome and transcriptome analyses reveal genes involved in the formation of fine ridges on petal epidermal cells in Hibiscus trionum.</title>
        <authorList>
            <person name="Koshimizu S."/>
            <person name="Masuda S."/>
            <person name="Ishii T."/>
            <person name="Shirasu K."/>
            <person name="Hoshino A."/>
            <person name="Arita M."/>
        </authorList>
    </citation>
    <scope>NUCLEOTIDE SEQUENCE</scope>
    <source>
        <strain evidence="8">Hamamatsu line</strain>
    </source>
</reference>
<dbReference type="OrthoDB" id="551907at2759"/>
<evidence type="ECO:0000256" key="3">
    <source>
        <dbReference type="ARBA" id="ARBA00023015"/>
    </source>
</evidence>
<dbReference type="PROSITE" id="PS51294">
    <property type="entry name" value="HTH_MYB"/>
    <property type="match status" value="1"/>
</dbReference>
<protein>
    <recommendedName>
        <fullName evidence="7">HTH myb-type domain-containing protein</fullName>
    </recommendedName>
</protein>
<organism evidence="8 9">
    <name type="scientific">Hibiscus trionum</name>
    <name type="common">Flower of an hour</name>
    <dbReference type="NCBI Taxonomy" id="183268"/>
    <lineage>
        <taxon>Eukaryota</taxon>
        <taxon>Viridiplantae</taxon>
        <taxon>Streptophyta</taxon>
        <taxon>Embryophyta</taxon>
        <taxon>Tracheophyta</taxon>
        <taxon>Spermatophyta</taxon>
        <taxon>Magnoliopsida</taxon>
        <taxon>eudicotyledons</taxon>
        <taxon>Gunneridae</taxon>
        <taxon>Pentapetalae</taxon>
        <taxon>rosids</taxon>
        <taxon>malvids</taxon>
        <taxon>Malvales</taxon>
        <taxon>Malvaceae</taxon>
        <taxon>Malvoideae</taxon>
        <taxon>Hibiscus</taxon>
    </lineage>
</organism>
<dbReference type="InterPro" id="IPR009057">
    <property type="entry name" value="Homeodomain-like_sf"/>
</dbReference>
<evidence type="ECO:0000313" key="9">
    <source>
        <dbReference type="Proteomes" id="UP001165190"/>
    </source>
</evidence>
<dbReference type="NCBIfam" id="TIGR01557">
    <property type="entry name" value="myb_SHAQKYF"/>
    <property type="match status" value="1"/>
</dbReference>
<evidence type="ECO:0000256" key="5">
    <source>
        <dbReference type="ARBA" id="ARBA00023163"/>
    </source>
</evidence>
<dbReference type="InterPro" id="IPR001005">
    <property type="entry name" value="SANT/Myb"/>
</dbReference>
<dbReference type="InterPro" id="IPR025756">
    <property type="entry name" value="Myb_CC_LHEQLE"/>
</dbReference>
<dbReference type="InterPro" id="IPR046955">
    <property type="entry name" value="PHR1-like"/>
</dbReference>
<dbReference type="Pfam" id="PF00249">
    <property type="entry name" value="Myb_DNA-binding"/>
    <property type="match status" value="1"/>
</dbReference>
<proteinExistence type="inferred from homology"/>
<keyword evidence="9" id="KW-1185">Reference proteome</keyword>
<keyword evidence="4" id="KW-0175">Coiled coil</keyword>
<dbReference type="GO" id="GO:0005634">
    <property type="term" value="C:nucleus"/>
    <property type="evidence" value="ECO:0007669"/>
    <property type="project" value="UniProtKB-SubCell"/>
</dbReference>
<evidence type="ECO:0000259" key="7">
    <source>
        <dbReference type="PROSITE" id="PS51294"/>
    </source>
</evidence>
<evidence type="ECO:0000256" key="4">
    <source>
        <dbReference type="ARBA" id="ARBA00023054"/>
    </source>
</evidence>
<comment type="caution">
    <text evidence="8">The sequence shown here is derived from an EMBL/GenBank/DDBJ whole genome shotgun (WGS) entry which is preliminary data.</text>
</comment>
<dbReference type="GO" id="GO:0003677">
    <property type="term" value="F:DNA binding"/>
    <property type="evidence" value="ECO:0007669"/>
    <property type="project" value="InterPro"/>
</dbReference>
<keyword evidence="5" id="KW-0804">Transcription</keyword>
<dbReference type="EMBL" id="BSYR01000010">
    <property type="protein sequence ID" value="GMI71421.1"/>
    <property type="molecule type" value="Genomic_DNA"/>
</dbReference>
<dbReference type="PANTHER" id="PTHR31499">
    <property type="entry name" value="MYB FAMILY TRANSCRIPTION FACTOR PHL11"/>
    <property type="match status" value="1"/>
</dbReference>
<feature type="domain" description="HTH myb-type" evidence="7">
    <location>
        <begin position="10"/>
        <end position="65"/>
    </location>
</feature>
<dbReference type="FunFam" id="1.10.10.60:FF:000002">
    <property type="entry name" value="Myb family transcription factor"/>
    <property type="match status" value="1"/>
</dbReference>
<gene>
    <name evidence="8" type="ORF">HRI_000811400</name>
</gene>
<keyword evidence="6" id="KW-0539">Nucleus</keyword>
<dbReference type="InterPro" id="IPR017930">
    <property type="entry name" value="Myb_dom"/>
</dbReference>
<evidence type="ECO:0000256" key="1">
    <source>
        <dbReference type="ARBA" id="ARBA00004123"/>
    </source>
</evidence>
<keyword evidence="3" id="KW-0805">Transcription regulation</keyword>
<dbReference type="Pfam" id="PF14379">
    <property type="entry name" value="Myb_CC_LHEQLE"/>
    <property type="match status" value="1"/>
</dbReference>
<dbReference type="Proteomes" id="UP001165190">
    <property type="component" value="Unassembled WGS sequence"/>
</dbReference>
<evidence type="ECO:0000256" key="6">
    <source>
        <dbReference type="ARBA" id="ARBA00023242"/>
    </source>
</evidence>
<dbReference type="Gene3D" id="1.10.10.60">
    <property type="entry name" value="Homeodomain-like"/>
    <property type="match status" value="1"/>
</dbReference>